<keyword evidence="1" id="KW-1133">Transmembrane helix</keyword>
<dbReference type="AlphaFoldDB" id="A0A1Y2LF95"/>
<dbReference type="Proteomes" id="UP000193396">
    <property type="component" value="Unassembled WGS sequence"/>
</dbReference>
<sequence length="122" mass="13322">MLDIDLQKRLDQAGPAIRRNKTGLSLIQQLTMTIAIALFTTVIGITTYAHLTAIPAMPSDDLGKLAVIVSDVTGTVPVDIWAAMERHIGKKANSFDANDQVKAIAFLLELIENQPKPTINIW</sequence>
<gene>
    <name evidence="2" type="ORF">TALK_04895</name>
</gene>
<dbReference type="EMBL" id="JFKB01000002">
    <property type="protein sequence ID" value="OSQ49656.1"/>
    <property type="molecule type" value="Genomic_DNA"/>
</dbReference>
<evidence type="ECO:0000256" key="1">
    <source>
        <dbReference type="SAM" id="Phobius"/>
    </source>
</evidence>
<evidence type="ECO:0000313" key="2">
    <source>
        <dbReference type="EMBL" id="OSQ49656.1"/>
    </source>
</evidence>
<evidence type="ECO:0000313" key="3">
    <source>
        <dbReference type="Proteomes" id="UP000193396"/>
    </source>
</evidence>
<reference evidence="2 3" key="1">
    <citation type="submission" date="2014-03" db="EMBL/GenBank/DDBJ databases">
        <title>The draft genome sequence of Thalassospira alkalitolerans JCM 18968.</title>
        <authorList>
            <person name="Lai Q."/>
            <person name="Shao Z."/>
        </authorList>
    </citation>
    <scope>NUCLEOTIDE SEQUENCE [LARGE SCALE GENOMIC DNA]</scope>
    <source>
        <strain evidence="2 3">JCM 18968</strain>
    </source>
</reference>
<proteinExistence type="predicted"/>
<name>A0A1Y2LF95_9PROT</name>
<organism evidence="2 3">
    <name type="scientific">Thalassospira alkalitolerans</name>
    <dbReference type="NCBI Taxonomy" id="1293890"/>
    <lineage>
        <taxon>Bacteria</taxon>
        <taxon>Pseudomonadati</taxon>
        <taxon>Pseudomonadota</taxon>
        <taxon>Alphaproteobacteria</taxon>
        <taxon>Rhodospirillales</taxon>
        <taxon>Thalassospiraceae</taxon>
        <taxon>Thalassospira</taxon>
    </lineage>
</organism>
<protein>
    <submittedName>
        <fullName evidence="2">Uncharacterized protein</fullName>
    </submittedName>
</protein>
<accession>A0A1Y2LF95</accession>
<feature type="transmembrane region" description="Helical" evidence="1">
    <location>
        <begin position="26"/>
        <end position="45"/>
    </location>
</feature>
<keyword evidence="1" id="KW-0812">Transmembrane</keyword>
<comment type="caution">
    <text evidence="2">The sequence shown here is derived from an EMBL/GenBank/DDBJ whole genome shotgun (WGS) entry which is preliminary data.</text>
</comment>
<keyword evidence="1" id="KW-0472">Membrane</keyword>
<keyword evidence="3" id="KW-1185">Reference proteome</keyword>